<feature type="domain" description="Peptidase C54 catalytic" evidence="13">
    <location>
        <begin position="379"/>
        <end position="471"/>
    </location>
</feature>
<dbReference type="GO" id="GO:0000423">
    <property type="term" value="P:mitophagy"/>
    <property type="evidence" value="ECO:0007669"/>
    <property type="project" value="TreeGrafter"/>
</dbReference>
<dbReference type="InterPro" id="IPR005078">
    <property type="entry name" value="Peptidase_C54"/>
</dbReference>
<dbReference type="Pfam" id="PF03416">
    <property type="entry name" value="Peptidase_C54"/>
    <property type="match status" value="2"/>
</dbReference>
<feature type="compositionally biased region" description="Low complexity" evidence="12">
    <location>
        <begin position="294"/>
        <end position="304"/>
    </location>
</feature>
<dbReference type="EMBL" id="JXXN02000272">
    <property type="protein sequence ID" value="THD27971.1"/>
    <property type="molecule type" value="Genomic_DNA"/>
</dbReference>
<dbReference type="PANTHER" id="PTHR22624">
    <property type="entry name" value="CYSTEINE PROTEASE ATG4"/>
    <property type="match status" value="1"/>
</dbReference>
<keyword evidence="9 11" id="KW-0072">Autophagy</keyword>
<proteinExistence type="inferred from homology"/>
<dbReference type="GO" id="GO:0034727">
    <property type="term" value="P:piecemeal microautophagy of the nucleus"/>
    <property type="evidence" value="ECO:0007669"/>
    <property type="project" value="TreeGrafter"/>
</dbReference>
<comment type="function">
    <text evidence="11">Cysteine protease that plays a key role in autophagy by mediating both proteolytic activation and delipidation of ATG8 family proteins.</text>
</comment>
<accession>A0A4E0RMG4</accession>
<sequence>MGHFPDTTLVCSVNGPGCGCVMDNQWESIFVYSVTPPDHPYLPNVEKPVYIFGDRYNSVRDRTAIADRLRSLFWMTYRSGFPPVVTQNGPTSDSGWGCMHRCSQMMLAEAVTRVRLGCDWRWKEGCTDEVYGQLRRLFQDHKNSLYSIQNISMVGMAFDKPIGSWFGPNTAVQVIKKLCAYDPRTKWYVHISVEDGIIMDEIKAQCRKQVAHLWNTDATENLSGLPFAAQLPEEGTESEWELGAMKARFVDDTEVVGHNPQISGPVTRDLDEDFLEIVIPPTFEYSASATAQAAADPISAPDSTNESEPKINQNSNAPGSSSPCPCVVNPWRPLLLFIPLRLGLSQPNPCYFNAIKDILFPHPHCRLISVAYLSVAIRQSVLRIKQCIGILGGRPSHAVWIVGVIEDSEDMLLCLDPHFTQPASSEEGHLNPADDLTHHCEQPIRMPLQRLDPSLVLGFVCPTEADFDTLYANLETEVLSGTEQRFALFELHRTRPSNLPPISSRSIAGTGWAKWPMIEDDAEGGSVDSDRPLLVLMHEPRDSGDGSIGNATNSPDNAPEPDEYRLGAAVNAVRDIWSKCNRAAEGAVRSLAKFTGQTGTDEETRPV</sequence>
<dbReference type="GO" id="GO:0000045">
    <property type="term" value="P:autophagosome assembly"/>
    <property type="evidence" value="ECO:0007669"/>
    <property type="project" value="TreeGrafter"/>
</dbReference>
<keyword evidence="7" id="KW-0788">Thiol protease</keyword>
<evidence type="ECO:0000256" key="5">
    <source>
        <dbReference type="ARBA" id="ARBA00022670"/>
    </source>
</evidence>
<dbReference type="InterPro" id="IPR046792">
    <property type="entry name" value="Peptidase_C54_cat"/>
</dbReference>
<dbReference type="GO" id="GO:0015031">
    <property type="term" value="P:protein transport"/>
    <property type="evidence" value="ECO:0007669"/>
    <property type="project" value="UniProtKB-KW"/>
</dbReference>
<evidence type="ECO:0000256" key="10">
    <source>
        <dbReference type="ARBA" id="ARBA00029362"/>
    </source>
</evidence>
<evidence type="ECO:0000259" key="13">
    <source>
        <dbReference type="Pfam" id="PF03416"/>
    </source>
</evidence>
<evidence type="ECO:0000256" key="8">
    <source>
        <dbReference type="ARBA" id="ARBA00022927"/>
    </source>
</evidence>
<feature type="domain" description="Peptidase C54 catalytic" evidence="13">
    <location>
        <begin position="64"/>
        <end position="359"/>
    </location>
</feature>
<feature type="compositionally biased region" description="Polar residues" evidence="12">
    <location>
        <begin position="310"/>
        <end position="323"/>
    </location>
</feature>
<dbReference type="EC" id="3.4.22.-" evidence="11"/>
<feature type="region of interest" description="Disordered" evidence="12">
    <location>
        <begin position="538"/>
        <end position="563"/>
    </location>
</feature>
<evidence type="ECO:0000313" key="15">
    <source>
        <dbReference type="Proteomes" id="UP000230066"/>
    </source>
</evidence>
<evidence type="ECO:0000256" key="2">
    <source>
        <dbReference type="ARBA" id="ARBA00010958"/>
    </source>
</evidence>
<dbReference type="GO" id="GO:0019786">
    <property type="term" value="F:protein-phosphatidylethanolamide deconjugating activity"/>
    <property type="evidence" value="ECO:0007669"/>
    <property type="project" value="InterPro"/>
</dbReference>
<comment type="subcellular location">
    <subcellularLocation>
        <location evidence="1 11">Cytoplasm</location>
    </subcellularLocation>
</comment>
<evidence type="ECO:0000256" key="11">
    <source>
        <dbReference type="RuleBase" id="RU363115"/>
    </source>
</evidence>
<keyword evidence="3" id="KW-0813">Transport</keyword>
<comment type="caution">
    <text evidence="14">The sequence shown here is derived from an EMBL/GenBank/DDBJ whole genome shotgun (WGS) entry which is preliminary data.</text>
</comment>
<evidence type="ECO:0000313" key="14">
    <source>
        <dbReference type="EMBL" id="THD27971.1"/>
    </source>
</evidence>
<dbReference type="GO" id="GO:0035973">
    <property type="term" value="P:aggrephagy"/>
    <property type="evidence" value="ECO:0007669"/>
    <property type="project" value="TreeGrafter"/>
</dbReference>
<evidence type="ECO:0000256" key="4">
    <source>
        <dbReference type="ARBA" id="ARBA00022490"/>
    </source>
</evidence>
<comment type="catalytic activity">
    <reaction evidence="10">
        <text>[protein]-C-terminal L-amino acid-glycyl-phosphatidylethanolamide + H2O = [protein]-C-terminal L-amino acid-glycine + a 1,2-diacyl-sn-glycero-3-phosphoethanolamine</text>
        <dbReference type="Rhea" id="RHEA:67548"/>
        <dbReference type="Rhea" id="RHEA-COMP:17323"/>
        <dbReference type="Rhea" id="RHEA-COMP:17324"/>
        <dbReference type="ChEBI" id="CHEBI:15377"/>
        <dbReference type="ChEBI" id="CHEBI:64612"/>
        <dbReference type="ChEBI" id="CHEBI:172940"/>
        <dbReference type="ChEBI" id="CHEBI:172941"/>
    </reaction>
    <physiologicalReaction direction="left-to-right" evidence="10">
        <dbReference type="Rhea" id="RHEA:67549"/>
    </physiologicalReaction>
</comment>
<comment type="similarity">
    <text evidence="2 11">Belongs to the peptidase C54 family.</text>
</comment>
<evidence type="ECO:0000256" key="12">
    <source>
        <dbReference type="SAM" id="MobiDB-lite"/>
    </source>
</evidence>
<dbReference type="SUPFAM" id="SSF54001">
    <property type="entry name" value="Cysteine proteinases"/>
    <property type="match status" value="1"/>
</dbReference>
<dbReference type="AlphaFoldDB" id="A0A4E0RMG4"/>
<feature type="region of interest" description="Disordered" evidence="12">
    <location>
        <begin position="294"/>
        <end position="323"/>
    </location>
</feature>
<keyword evidence="6 11" id="KW-0378">Hydrolase</keyword>
<keyword evidence="15" id="KW-1185">Reference proteome</keyword>
<evidence type="ECO:0000256" key="9">
    <source>
        <dbReference type="ARBA" id="ARBA00023006"/>
    </source>
</evidence>
<keyword evidence="5 11" id="KW-0645">Protease</keyword>
<protein>
    <recommendedName>
        <fullName evidence="11">Cysteine protease</fullName>
        <ecNumber evidence="11">3.4.22.-</ecNumber>
    </recommendedName>
</protein>
<reference evidence="14" key="1">
    <citation type="submission" date="2019-03" db="EMBL/GenBank/DDBJ databases">
        <title>Improved annotation for the trematode Fasciola hepatica.</title>
        <authorList>
            <person name="Choi Y.-J."/>
            <person name="Martin J."/>
            <person name="Mitreva M."/>
        </authorList>
    </citation>
    <scope>NUCLEOTIDE SEQUENCE [LARGE SCALE GENOMIC DNA]</scope>
</reference>
<dbReference type="InterPro" id="IPR038765">
    <property type="entry name" value="Papain-like_cys_pep_sf"/>
</dbReference>
<evidence type="ECO:0000256" key="1">
    <source>
        <dbReference type="ARBA" id="ARBA00004496"/>
    </source>
</evidence>
<keyword evidence="8 11" id="KW-0653">Protein transport</keyword>
<gene>
    <name evidence="14" type="ORF">D915_000835</name>
</gene>
<dbReference type="GO" id="GO:0004197">
    <property type="term" value="F:cysteine-type endopeptidase activity"/>
    <property type="evidence" value="ECO:0007669"/>
    <property type="project" value="TreeGrafter"/>
</dbReference>
<dbReference type="GO" id="GO:0016485">
    <property type="term" value="P:protein processing"/>
    <property type="evidence" value="ECO:0007669"/>
    <property type="project" value="TreeGrafter"/>
</dbReference>
<evidence type="ECO:0000256" key="6">
    <source>
        <dbReference type="ARBA" id="ARBA00022801"/>
    </source>
</evidence>
<name>A0A4E0RMG4_FASHE</name>
<dbReference type="PANTHER" id="PTHR22624:SF49">
    <property type="entry name" value="CYSTEINE PROTEASE"/>
    <property type="match status" value="1"/>
</dbReference>
<organism evidence="14 15">
    <name type="scientific">Fasciola hepatica</name>
    <name type="common">Liver fluke</name>
    <dbReference type="NCBI Taxonomy" id="6192"/>
    <lineage>
        <taxon>Eukaryota</taxon>
        <taxon>Metazoa</taxon>
        <taxon>Spiralia</taxon>
        <taxon>Lophotrochozoa</taxon>
        <taxon>Platyhelminthes</taxon>
        <taxon>Trematoda</taxon>
        <taxon>Digenea</taxon>
        <taxon>Plagiorchiida</taxon>
        <taxon>Echinostomata</taxon>
        <taxon>Echinostomatoidea</taxon>
        <taxon>Fasciolidae</taxon>
        <taxon>Fasciola</taxon>
    </lineage>
</organism>
<dbReference type="GO" id="GO:0005737">
    <property type="term" value="C:cytoplasm"/>
    <property type="evidence" value="ECO:0007669"/>
    <property type="project" value="UniProtKB-SubCell"/>
</dbReference>
<dbReference type="Proteomes" id="UP000230066">
    <property type="component" value="Unassembled WGS sequence"/>
</dbReference>
<keyword evidence="4 11" id="KW-0963">Cytoplasm</keyword>
<evidence type="ECO:0000256" key="7">
    <source>
        <dbReference type="ARBA" id="ARBA00022807"/>
    </source>
</evidence>
<evidence type="ECO:0000256" key="3">
    <source>
        <dbReference type="ARBA" id="ARBA00022448"/>
    </source>
</evidence>